<accession>A0A6L7IT49</accession>
<feature type="domain" description="Cell envelope-related transcriptional attenuator" evidence="2">
    <location>
        <begin position="113"/>
        <end position="269"/>
    </location>
</feature>
<dbReference type="EMBL" id="CP063310">
    <property type="protein sequence ID" value="QOS66922.1"/>
    <property type="molecule type" value="Genomic_DNA"/>
</dbReference>
<name>A0A6L7IT49_9ACTN</name>
<protein>
    <submittedName>
        <fullName evidence="3">LCP family protein</fullName>
    </submittedName>
</protein>
<evidence type="ECO:0000313" key="4">
    <source>
        <dbReference type="Proteomes" id="UP000478463"/>
    </source>
</evidence>
<evidence type="ECO:0000256" key="1">
    <source>
        <dbReference type="ARBA" id="ARBA00006068"/>
    </source>
</evidence>
<reference evidence="3 4" key="1">
    <citation type="submission" date="2020-10" db="EMBL/GenBank/DDBJ databases">
        <title>Eggerthella sp. nov., isolated from human feces.</title>
        <authorList>
            <person name="Yajun G."/>
        </authorList>
    </citation>
    <scope>NUCLEOTIDE SEQUENCE [LARGE SCALE GENOMIC DNA]</scope>
    <source>
        <strain evidence="3 4">HF-1101</strain>
    </source>
</reference>
<dbReference type="Proteomes" id="UP000478463">
    <property type="component" value="Chromosome"/>
</dbReference>
<sequence>MSSRPTREAAHAARPLGMRGKLMRAGAVALAAIALVAAGVLVAAFAIVQQGRASALSASASEGIELFEGASSDDGGRTIEYGGARYALNENMVSACFLGFDRETPSEESAGQADAVIVAAFDLDANDVKLISVPRESMVDVEMLSPEGTYGGTATTALCLAYAYGDGKHTSCANTVRAVSNALYGIPIPFYLALDLSGIVPLNDAVGGVEVTALETIPDSDIEQGQTIRLEGEDARRYVQWRDEPVLESPLQRQARQAQYVEAFASQAASNPAALLDLYQAAAEHVLTNLSMNELGCLTLCLAASDASDLDIVTLSGEMRDGASYGEFYLDQAAAYETILSIYYHPVG</sequence>
<dbReference type="AlphaFoldDB" id="A0A6L7IT49"/>
<dbReference type="KEGG" id="egd:GS424_010200"/>
<dbReference type="PANTHER" id="PTHR33392:SF6">
    <property type="entry name" value="POLYISOPRENYL-TEICHOIC ACID--PEPTIDOGLYCAN TEICHOIC ACID TRANSFERASE TAGU"/>
    <property type="match status" value="1"/>
</dbReference>
<proteinExistence type="inferred from homology"/>
<dbReference type="Pfam" id="PF03816">
    <property type="entry name" value="LytR_cpsA_psr"/>
    <property type="match status" value="1"/>
</dbReference>
<evidence type="ECO:0000259" key="2">
    <source>
        <dbReference type="Pfam" id="PF03816"/>
    </source>
</evidence>
<dbReference type="RefSeq" id="WP_160942306.1">
    <property type="nucleotide sequence ID" value="NZ_CP063310.1"/>
</dbReference>
<organism evidence="3 4">
    <name type="scientific">Eggerthella guodeyinii</name>
    <dbReference type="NCBI Taxonomy" id="2690837"/>
    <lineage>
        <taxon>Bacteria</taxon>
        <taxon>Bacillati</taxon>
        <taxon>Actinomycetota</taxon>
        <taxon>Coriobacteriia</taxon>
        <taxon>Eggerthellales</taxon>
        <taxon>Eggerthellaceae</taxon>
        <taxon>Eggerthella</taxon>
    </lineage>
</organism>
<dbReference type="InterPro" id="IPR004474">
    <property type="entry name" value="LytR_CpsA_psr"/>
</dbReference>
<gene>
    <name evidence="3" type="ORF">GS424_010200</name>
</gene>
<comment type="similarity">
    <text evidence="1">Belongs to the LytR/CpsA/Psr (LCP) family.</text>
</comment>
<dbReference type="InterPro" id="IPR050922">
    <property type="entry name" value="LytR/CpsA/Psr_CW_biosynth"/>
</dbReference>
<dbReference type="PANTHER" id="PTHR33392">
    <property type="entry name" value="POLYISOPRENYL-TEICHOIC ACID--PEPTIDOGLYCAN TEICHOIC ACID TRANSFERASE TAGU"/>
    <property type="match status" value="1"/>
</dbReference>
<dbReference type="Gene3D" id="3.40.630.190">
    <property type="entry name" value="LCP protein"/>
    <property type="match status" value="1"/>
</dbReference>
<evidence type="ECO:0000313" key="3">
    <source>
        <dbReference type="EMBL" id="QOS66922.1"/>
    </source>
</evidence>